<comment type="caution">
    <text evidence="1">The sequence shown here is derived from an EMBL/GenBank/DDBJ whole genome shotgun (WGS) entry which is preliminary data.</text>
</comment>
<reference evidence="2" key="1">
    <citation type="submission" date="2017-01" db="EMBL/GenBank/DDBJ databases">
        <title>Genome Analysis of Deinococcus marmoris KOPRI26562.</title>
        <authorList>
            <person name="Kim J.H."/>
            <person name="Oh H.-M."/>
        </authorList>
    </citation>
    <scope>NUCLEOTIDE SEQUENCE [LARGE SCALE GENOMIC DNA]</scope>
    <source>
        <strain evidence="2">PAMC 26633</strain>
    </source>
</reference>
<evidence type="ECO:0000313" key="2">
    <source>
        <dbReference type="Proteomes" id="UP000214720"/>
    </source>
</evidence>
<organism evidence="1 2">
    <name type="scientific">Caballeronia sordidicola</name>
    <name type="common">Burkholderia sordidicola</name>
    <dbReference type="NCBI Taxonomy" id="196367"/>
    <lineage>
        <taxon>Bacteria</taxon>
        <taxon>Pseudomonadati</taxon>
        <taxon>Pseudomonadota</taxon>
        <taxon>Betaproteobacteria</taxon>
        <taxon>Burkholderiales</taxon>
        <taxon>Burkholderiaceae</taxon>
        <taxon>Caballeronia</taxon>
    </lineage>
</organism>
<sequence>MSWGGDRFVLTYSPVWTGNIDGDSTRTRASRANPRSGERVGATFDALPTFATAKEAIAHAKQFAEAWLEQKA</sequence>
<name>A0A226X020_CABSO</name>
<dbReference type="AlphaFoldDB" id="A0A226X020"/>
<dbReference type="Proteomes" id="UP000214720">
    <property type="component" value="Unassembled WGS sequence"/>
</dbReference>
<accession>A0A226X020</accession>
<proteinExistence type="predicted"/>
<evidence type="ECO:0000313" key="1">
    <source>
        <dbReference type="EMBL" id="OXC76703.1"/>
    </source>
</evidence>
<gene>
    <name evidence="1" type="ORF">BSU04_20655</name>
</gene>
<protein>
    <submittedName>
        <fullName evidence="1">Uncharacterized protein</fullName>
    </submittedName>
</protein>
<dbReference type="EMBL" id="MTHB01000120">
    <property type="protein sequence ID" value="OXC76703.1"/>
    <property type="molecule type" value="Genomic_DNA"/>
</dbReference>